<gene>
    <name evidence="7" type="ORF">AB0L03_06730</name>
</gene>
<evidence type="ECO:0000256" key="1">
    <source>
        <dbReference type="ARBA" id="ARBA00001974"/>
    </source>
</evidence>
<dbReference type="PROSITE" id="PS51387">
    <property type="entry name" value="FAD_PCMH"/>
    <property type="match status" value="1"/>
</dbReference>
<dbReference type="Gene3D" id="3.40.462.20">
    <property type="match status" value="1"/>
</dbReference>
<keyword evidence="8" id="KW-1185">Reference proteome</keyword>
<sequence>MDRRTVLRAGAGAGAGLAAGLWAPAGWATAAARPAARPAARKDRDWAGLKQLLRGRLYFPGDPQFAALNLPANHLYSHRLPAAIACPRSHEDVLATVEWAGRNVISVVPRSGGHSYAGYSTSDGGLLVHLGGMRDVTVKGTTLTVGAGARDLDVHTALKDTGLLLPGGRCPDVGVSGLVLGGGIGLTTRSHGLTCDSLTGTTVVTGDAYTARCDENSNAELFWACRGGAGGNFGINTSFTFDLHPVRKATAWFDLSWDRKDAAPALKRLGELIADPRHRKNLTCQFGLRTAGGARVYAQGLFFGPERTLRQLVTLLRPGRSAIGTAGIRECVHRFYETSPGAPYVSSSIVAGQDLGAAVADELVDALGSWKQASPASRATVSFFAMGGADTALRPTDTAYVHRDATFVVDLAAYWSDTDPAPVSDAGRQQLRALYRGLSRTLGTDAYQNFPDPGLKNWQTAYYGKNYARLQTVKKTVDPGRLFGYPQGIAPA</sequence>
<dbReference type="EMBL" id="JBFASG010000004">
    <property type="protein sequence ID" value="MEV4922537.1"/>
    <property type="molecule type" value="Genomic_DNA"/>
</dbReference>
<keyword evidence="4" id="KW-0274">FAD</keyword>
<dbReference type="PANTHER" id="PTHR42973:SF39">
    <property type="entry name" value="FAD-BINDING PCMH-TYPE DOMAIN-CONTAINING PROTEIN"/>
    <property type="match status" value="1"/>
</dbReference>
<dbReference type="InterPro" id="IPR006093">
    <property type="entry name" value="Oxy_OxRdtase_FAD_BS"/>
</dbReference>
<dbReference type="PROSITE" id="PS51318">
    <property type="entry name" value="TAT"/>
    <property type="match status" value="1"/>
</dbReference>
<dbReference type="Proteomes" id="UP001552479">
    <property type="component" value="Unassembled WGS sequence"/>
</dbReference>
<organism evidence="7 8">
    <name type="scientific">Streptomyces roseoverticillatus</name>
    <dbReference type="NCBI Taxonomy" id="66429"/>
    <lineage>
        <taxon>Bacteria</taxon>
        <taxon>Bacillati</taxon>
        <taxon>Actinomycetota</taxon>
        <taxon>Actinomycetes</taxon>
        <taxon>Kitasatosporales</taxon>
        <taxon>Streptomycetaceae</taxon>
        <taxon>Streptomyces</taxon>
    </lineage>
</organism>
<evidence type="ECO:0000256" key="4">
    <source>
        <dbReference type="ARBA" id="ARBA00022827"/>
    </source>
</evidence>
<proteinExistence type="inferred from homology"/>
<dbReference type="InterPro" id="IPR006311">
    <property type="entry name" value="TAT_signal"/>
</dbReference>
<evidence type="ECO:0000256" key="3">
    <source>
        <dbReference type="ARBA" id="ARBA00022630"/>
    </source>
</evidence>
<dbReference type="Pfam" id="PF01565">
    <property type="entry name" value="FAD_binding_4"/>
    <property type="match status" value="1"/>
</dbReference>
<dbReference type="Pfam" id="PF08031">
    <property type="entry name" value="BBE"/>
    <property type="match status" value="1"/>
</dbReference>
<comment type="similarity">
    <text evidence="2">Belongs to the oxygen-dependent FAD-linked oxidoreductase family.</text>
</comment>
<protein>
    <submittedName>
        <fullName evidence="7">FAD-binding oxidoreductase</fullName>
    </submittedName>
</protein>
<comment type="caution">
    <text evidence="7">The sequence shown here is derived from an EMBL/GenBank/DDBJ whole genome shotgun (WGS) entry which is preliminary data.</text>
</comment>
<dbReference type="InterPro" id="IPR006094">
    <property type="entry name" value="Oxid_FAD_bind_N"/>
</dbReference>
<feature type="domain" description="FAD-binding PCMH-type" evidence="6">
    <location>
        <begin position="77"/>
        <end position="246"/>
    </location>
</feature>
<dbReference type="InterPro" id="IPR012951">
    <property type="entry name" value="BBE"/>
</dbReference>
<dbReference type="PANTHER" id="PTHR42973">
    <property type="entry name" value="BINDING OXIDOREDUCTASE, PUTATIVE (AFU_ORTHOLOGUE AFUA_1G17690)-RELATED"/>
    <property type="match status" value="1"/>
</dbReference>
<accession>A0ABV3ITR2</accession>
<dbReference type="RefSeq" id="WP_366087064.1">
    <property type="nucleotide sequence ID" value="NZ_JBFASG010000004.1"/>
</dbReference>
<dbReference type="SUPFAM" id="SSF56176">
    <property type="entry name" value="FAD-binding/transporter-associated domain-like"/>
    <property type="match status" value="1"/>
</dbReference>
<reference evidence="7 8" key="1">
    <citation type="submission" date="2024-06" db="EMBL/GenBank/DDBJ databases">
        <title>The Natural Products Discovery Center: Release of the First 8490 Sequenced Strains for Exploring Actinobacteria Biosynthetic Diversity.</title>
        <authorList>
            <person name="Kalkreuter E."/>
            <person name="Kautsar S.A."/>
            <person name="Yang D."/>
            <person name="Bader C.D."/>
            <person name="Teijaro C.N."/>
            <person name="Fluegel L."/>
            <person name="Davis C.M."/>
            <person name="Simpson J.R."/>
            <person name="Lauterbach L."/>
            <person name="Steele A.D."/>
            <person name="Gui C."/>
            <person name="Meng S."/>
            <person name="Li G."/>
            <person name="Viehrig K."/>
            <person name="Ye F."/>
            <person name="Su P."/>
            <person name="Kiefer A.F."/>
            <person name="Nichols A."/>
            <person name="Cepeda A.J."/>
            <person name="Yan W."/>
            <person name="Fan B."/>
            <person name="Jiang Y."/>
            <person name="Adhikari A."/>
            <person name="Zheng C.-J."/>
            <person name="Schuster L."/>
            <person name="Cowan T.M."/>
            <person name="Smanski M.J."/>
            <person name="Chevrette M.G."/>
            <person name="De Carvalho L.P.S."/>
            <person name="Shen B."/>
        </authorList>
    </citation>
    <scope>NUCLEOTIDE SEQUENCE [LARGE SCALE GENOMIC DNA]</scope>
    <source>
        <strain evidence="7 8">NPDC053791</strain>
    </source>
</reference>
<keyword evidence="5" id="KW-0560">Oxidoreductase</keyword>
<keyword evidence="3" id="KW-0285">Flavoprotein</keyword>
<evidence type="ECO:0000256" key="5">
    <source>
        <dbReference type="ARBA" id="ARBA00023002"/>
    </source>
</evidence>
<dbReference type="InterPro" id="IPR050416">
    <property type="entry name" value="FAD-linked_Oxidoreductase"/>
</dbReference>
<evidence type="ECO:0000313" key="7">
    <source>
        <dbReference type="EMBL" id="MEV4922537.1"/>
    </source>
</evidence>
<dbReference type="InterPro" id="IPR016166">
    <property type="entry name" value="FAD-bd_PCMH"/>
</dbReference>
<evidence type="ECO:0000259" key="6">
    <source>
        <dbReference type="PROSITE" id="PS51387"/>
    </source>
</evidence>
<dbReference type="InterPro" id="IPR036318">
    <property type="entry name" value="FAD-bd_PCMH-like_sf"/>
</dbReference>
<dbReference type="PROSITE" id="PS00862">
    <property type="entry name" value="OX2_COVAL_FAD"/>
    <property type="match status" value="1"/>
</dbReference>
<dbReference type="InterPro" id="IPR016169">
    <property type="entry name" value="FAD-bd_PCMH_sub2"/>
</dbReference>
<dbReference type="Gene3D" id="3.30.465.10">
    <property type="match status" value="1"/>
</dbReference>
<name>A0ABV3ITR2_9ACTN</name>
<evidence type="ECO:0000256" key="2">
    <source>
        <dbReference type="ARBA" id="ARBA00005466"/>
    </source>
</evidence>
<comment type="cofactor">
    <cofactor evidence="1">
        <name>FAD</name>
        <dbReference type="ChEBI" id="CHEBI:57692"/>
    </cofactor>
</comment>
<evidence type="ECO:0000313" key="8">
    <source>
        <dbReference type="Proteomes" id="UP001552479"/>
    </source>
</evidence>